<feature type="domain" description="Enoyl reductase (ER)" evidence="1">
    <location>
        <begin position="10"/>
        <end position="317"/>
    </location>
</feature>
<dbReference type="Pfam" id="PF13602">
    <property type="entry name" value="ADH_zinc_N_2"/>
    <property type="match status" value="1"/>
</dbReference>
<organism evidence="2 3">
    <name type="scientific">Lacibacter cauensis</name>
    <dbReference type="NCBI Taxonomy" id="510947"/>
    <lineage>
        <taxon>Bacteria</taxon>
        <taxon>Pseudomonadati</taxon>
        <taxon>Bacteroidota</taxon>
        <taxon>Chitinophagia</taxon>
        <taxon>Chitinophagales</taxon>
        <taxon>Chitinophagaceae</taxon>
        <taxon>Lacibacter</taxon>
    </lineage>
</organism>
<dbReference type="RefSeq" id="WP_144888156.1">
    <property type="nucleotide sequence ID" value="NZ_VLLE01000006.1"/>
</dbReference>
<dbReference type="Gene3D" id="3.40.50.720">
    <property type="entry name" value="NAD(P)-binding Rossmann-like Domain"/>
    <property type="match status" value="1"/>
</dbReference>
<dbReference type="InterPro" id="IPR052733">
    <property type="entry name" value="Chloroplast_QOR"/>
</dbReference>
<dbReference type="AlphaFoldDB" id="A0A562SDM7"/>
<protein>
    <submittedName>
        <fullName evidence="2">NADPH:quinone reductase-like Zn-dependent oxidoreductase</fullName>
    </submittedName>
</protein>
<dbReference type="CDD" id="cd08267">
    <property type="entry name" value="MDR1"/>
    <property type="match status" value="1"/>
</dbReference>
<dbReference type="Proteomes" id="UP000316167">
    <property type="component" value="Unassembled WGS sequence"/>
</dbReference>
<dbReference type="EMBL" id="VLLE01000006">
    <property type="protein sequence ID" value="TWI79391.1"/>
    <property type="molecule type" value="Genomic_DNA"/>
</dbReference>
<dbReference type="Gene3D" id="3.90.180.10">
    <property type="entry name" value="Medium-chain alcohol dehydrogenases, catalytic domain"/>
    <property type="match status" value="1"/>
</dbReference>
<dbReference type="PANTHER" id="PTHR44013:SF1">
    <property type="entry name" value="ZINC-TYPE ALCOHOL DEHYDROGENASE-LIKE PROTEIN C16A3.02C"/>
    <property type="match status" value="1"/>
</dbReference>
<dbReference type="OrthoDB" id="634508at2"/>
<keyword evidence="3" id="KW-1185">Reference proteome</keyword>
<dbReference type="GO" id="GO:0016491">
    <property type="term" value="F:oxidoreductase activity"/>
    <property type="evidence" value="ECO:0007669"/>
    <property type="project" value="InterPro"/>
</dbReference>
<dbReference type="SUPFAM" id="SSF50129">
    <property type="entry name" value="GroES-like"/>
    <property type="match status" value="1"/>
</dbReference>
<gene>
    <name evidence="2" type="ORF">IQ13_3795</name>
</gene>
<dbReference type="PANTHER" id="PTHR44013">
    <property type="entry name" value="ZINC-TYPE ALCOHOL DEHYDROGENASE-LIKE PROTEIN C16A3.02C"/>
    <property type="match status" value="1"/>
</dbReference>
<reference evidence="2 3" key="1">
    <citation type="journal article" date="2015" name="Stand. Genomic Sci.">
        <title>Genomic Encyclopedia of Bacterial and Archaeal Type Strains, Phase III: the genomes of soil and plant-associated and newly described type strains.</title>
        <authorList>
            <person name="Whitman W.B."/>
            <person name="Woyke T."/>
            <person name="Klenk H.P."/>
            <person name="Zhou Y."/>
            <person name="Lilburn T.G."/>
            <person name="Beck B.J."/>
            <person name="De Vos P."/>
            <person name="Vandamme P."/>
            <person name="Eisen J.A."/>
            <person name="Garrity G."/>
            <person name="Hugenholtz P."/>
            <person name="Kyrpides N.C."/>
        </authorList>
    </citation>
    <scope>NUCLEOTIDE SEQUENCE [LARGE SCALE GENOMIC DNA]</scope>
    <source>
        <strain evidence="2 3">CGMCC 1.7271</strain>
    </source>
</reference>
<dbReference type="Pfam" id="PF08240">
    <property type="entry name" value="ADH_N"/>
    <property type="match status" value="1"/>
</dbReference>
<dbReference type="InterPro" id="IPR036291">
    <property type="entry name" value="NAD(P)-bd_dom_sf"/>
</dbReference>
<dbReference type="InterPro" id="IPR013154">
    <property type="entry name" value="ADH-like_N"/>
</dbReference>
<dbReference type="SMART" id="SM00829">
    <property type="entry name" value="PKS_ER"/>
    <property type="match status" value="1"/>
</dbReference>
<evidence type="ECO:0000313" key="3">
    <source>
        <dbReference type="Proteomes" id="UP000316167"/>
    </source>
</evidence>
<evidence type="ECO:0000259" key="1">
    <source>
        <dbReference type="SMART" id="SM00829"/>
    </source>
</evidence>
<sequence length="320" mass="35043">MLASYRPHYGGPEILSIKELPKPHPADDELLIRVHVSTVNRTDCGVLWGAPFIFRFFVGFPKARHVSTGTDFAGVVEAVGKNVTRFKPGDRLFGFNDHGAATHAAYVVQKETAALALMPDDCSFEDAAASAEGAHYAWNYIRKANMQAGDDVLVYGASGAIGSAAVQILKNHTGANVTAVCNGKTIERIRSLGIDKVINYETEDFTATKQRYNHILDAVGKSSFAVCKQLLKEKGKYMSSELGPGNENLYLPFTTMFTSKQMIFPIPTDIRGTLALMQQLLAAKKFKPLIDRSYQLDQLAEAFTYVNSGQKTGNVLIIMP</sequence>
<dbReference type="SUPFAM" id="SSF51735">
    <property type="entry name" value="NAD(P)-binding Rossmann-fold domains"/>
    <property type="match status" value="1"/>
</dbReference>
<accession>A0A562SDM7</accession>
<evidence type="ECO:0000313" key="2">
    <source>
        <dbReference type="EMBL" id="TWI79391.1"/>
    </source>
</evidence>
<name>A0A562SDM7_9BACT</name>
<dbReference type="InterPro" id="IPR011032">
    <property type="entry name" value="GroES-like_sf"/>
</dbReference>
<dbReference type="InterPro" id="IPR020843">
    <property type="entry name" value="ER"/>
</dbReference>
<proteinExistence type="predicted"/>
<comment type="caution">
    <text evidence="2">The sequence shown here is derived from an EMBL/GenBank/DDBJ whole genome shotgun (WGS) entry which is preliminary data.</text>
</comment>